<evidence type="ECO:0000313" key="3">
    <source>
        <dbReference type="Proteomes" id="UP000241426"/>
    </source>
</evidence>
<dbReference type="Proteomes" id="UP000241426">
    <property type="component" value="Unassembled WGS sequence"/>
</dbReference>
<dbReference type="GO" id="GO:0010038">
    <property type="term" value="P:response to metal ion"/>
    <property type="evidence" value="ECO:0007669"/>
    <property type="project" value="InterPro"/>
</dbReference>
<protein>
    <submittedName>
        <fullName evidence="2">Divalent-cation tolerance protein CutA</fullName>
    </submittedName>
</protein>
<dbReference type="RefSeq" id="WP_036790372.1">
    <property type="nucleotide sequence ID" value="NZ_JAUZMX010000002.1"/>
</dbReference>
<accession>A0A2T3KJW1</accession>
<dbReference type="SUPFAM" id="SSF54913">
    <property type="entry name" value="GlnB-like"/>
    <property type="match status" value="1"/>
</dbReference>
<dbReference type="eggNOG" id="COG1324">
    <property type="taxonomic scope" value="Bacteria"/>
</dbReference>
<dbReference type="PANTHER" id="PTHR23419:SF8">
    <property type="entry name" value="FI09726P"/>
    <property type="match status" value="1"/>
</dbReference>
<accession>A0A0B7JG35</accession>
<evidence type="ECO:0000313" key="2">
    <source>
        <dbReference type="EMBL" id="PSU99855.1"/>
    </source>
</evidence>
<dbReference type="PANTHER" id="PTHR23419">
    <property type="entry name" value="DIVALENT CATION TOLERANCE CUTA-RELATED"/>
    <property type="match status" value="1"/>
</dbReference>
<dbReference type="EMBL" id="PYNF01000004">
    <property type="protein sequence ID" value="PSU99855.1"/>
    <property type="molecule type" value="Genomic_DNA"/>
</dbReference>
<name>A0A0B7JG35_9GAMM</name>
<dbReference type="AlphaFoldDB" id="A0A0B7JG35"/>
<evidence type="ECO:0000256" key="1">
    <source>
        <dbReference type="ARBA" id="ARBA00010169"/>
    </source>
</evidence>
<sequence>MLTDYCVIITTFADDDNGQTIINALLEQQLAACIQVIPIKSYYHWQQKINCDQEHQLIIKTKTALFERVKAEIEKHHLYQTPEIIQLPITNGSKDYLAWINQVCL</sequence>
<gene>
    <name evidence="2" type="ORF">C9J27_06295</name>
</gene>
<dbReference type="InterPro" id="IPR004323">
    <property type="entry name" value="Ion_tolerance_CutA"/>
</dbReference>
<dbReference type="Pfam" id="PF03091">
    <property type="entry name" value="CutA1"/>
    <property type="match status" value="1"/>
</dbReference>
<comment type="similarity">
    <text evidence="1">Belongs to the CutA family.</text>
</comment>
<dbReference type="GO" id="GO:0005507">
    <property type="term" value="F:copper ion binding"/>
    <property type="evidence" value="ECO:0007669"/>
    <property type="project" value="TreeGrafter"/>
</dbReference>
<dbReference type="Gene3D" id="3.30.70.120">
    <property type="match status" value="1"/>
</dbReference>
<dbReference type="InterPro" id="IPR011322">
    <property type="entry name" value="N-reg_PII-like_a/b"/>
</dbReference>
<proteinExistence type="inferred from homology"/>
<organism evidence="2 3">
    <name type="scientific">Photobacterium kishitanii</name>
    <dbReference type="NCBI Taxonomy" id="318456"/>
    <lineage>
        <taxon>Bacteria</taxon>
        <taxon>Pseudomonadati</taxon>
        <taxon>Pseudomonadota</taxon>
        <taxon>Gammaproteobacteria</taxon>
        <taxon>Vibrionales</taxon>
        <taxon>Vibrionaceae</taxon>
        <taxon>Photobacterium</taxon>
    </lineage>
</organism>
<reference evidence="2 3" key="1">
    <citation type="submission" date="2018-01" db="EMBL/GenBank/DDBJ databases">
        <title>Whole genome sequencing of Histamine producing bacteria.</title>
        <authorList>
            <person name="Butler K."/>
        </authorList>
    </citation>
    <scope>NUCLEOTIDE SEQUENCE [LARGE SCALE GENOMIC DNA]</scope>
    <source>
        <strain evidence="2 3">FS-7.2</strain>
    </source>
</reference>
<dbReference type="InterPro" id="IPR015867">
    <property type="entry name" value="N-reg_PII/ATP_PRibTrfase_C"/>
</dbReference>
<dbReference type="GeneID" id="29945611"/>
<comment type="caution">
    <text evidence="2">The sequence shown here is derived from an EMBL/GenBank/DDBJ whole genome shotgun (WGS) entry which is preliminary data.</text>
</comment>